<dbReference type="AlphaFoldDB" id="A0A1C4CRV0"/>
<accession>A0A1C4CRV0</accession>
<dbReference type="Gene3D" id="3.40.50.300">
    <property type="entry name" value="P-loop containing nucleotide triphosphate hydrolases"/>
    <property type="match status" value="1"/>
</dbReference>
<dbReference type="InterPro" id="IPR027417">
    <property type="entry name" value="P-loop_NTPase"/>
</dbReference>
<gene>
    <name evidence="1" type="ORF">GA0061071_108191</name>
</gene>
<sequence>MTAPVSVARPMLHILCGKIASGKSTLAAELMTAPGTVMLSEDRWLSLLFRDVLHSVQDYVHYSAKLKLAIRPHVVALLQAGVNVVLDFPANTLTSRQWLKEIIDQSGAHHLLHYLQVSDDVCKARLRARNATGEHDFAATDEQFEQITRYFVEPTEAEGFQIRRYC</sequence>
<evidence type="ECO:0000313" key="2">
    <source>
        <dbReference type="Proteomes" id="UP000198975"/>
    </source>
</evidence>
<evidence type="ECO:0000313" key="1">
    <source>
        <dbReference type="EMBL" id="SCC21711.1"/>
    </source>
</evidence>
<dbReference type="SUPFAM" id="SSF52540">
    <property type="entry name" value="P-loop containing nucleoside triphosphate hydrolases"/>
    <property type="match status" value="1"/>
</dbReference>
<dbReference type="Pfam" id="PF13671">
    <property type="entry name" value="AAA_33"/>
    <property type="match status" value="1"/>
</dbReference>
<proteinExistence type="predicted"/>
<protein>
    <submittedName>
        <fullName evidence="1">Predicted kinase</fullName>
    </submittedName>
</protein>
<keyword evidence="2" id="KW-1185">Reference proteome</keyword>
<dbReference type="EMBL" id="FMAY01000008">
    <property type="protein sequence ID" value="SCC21711.1"/>
    <property type="molecule type" value="Genomic_DNA"/>
</dbReference>
<dbReference type="GO" id="GO:0016301">
    <property type="term" value="F:kinase activity"/>
    <property type="evidence" value="ECO:0007669"/>
    <property type="project" value="UniProtKB-KW"/>
</dbReference>
<organism evidence="1 2">
    <name type="scientific">Kosakonia oryzendophytica</name>
    <dbReference type="NCBI Taxonomy" id="1005665"/>
    <lineage>
        <taxon>Bacteria</taxon>
        <taxon>Pseudomonadati</taxon>
        <taxon>Pseudomonadota</taxon>
        <taxon>Gammaproteobacteria</taxon>
        <taxon>Enterobacterales</taxon>
        <taxon>Enterobacteriaceae</taxon>
        <taxon>Kosakonia</taxon>
    </lineage>
</organism>
<keyword evidence="1" id="KW-0418">Kinase</keyword>
<keyword evidence="1" id="KW-0808">Transferase</keyword>
<dbReference type="Proteomes" id="UP000198975">
    <property type="component" value="Unassembled WGS sequence"/>
</dbReference>
<reference evidence="2" key="1">
    <citation type="submission" date="2016-08" db="EMBL/GenBank/DDBJ databases">
        <authorList>
            <person name="Varghese N."/>
            <person name="Submissions Spin"/>
        </authorList>
    </citation>
    <scope>NUCLEOTIDE SEQUENCE [LARGE SCALE GENOMIC DNA]</scope>
    <source>
        <strain evidence="2">REICA_082</strain>
    </source>
</reference>
<dbReference type="RefSeq" id="WP_061493272.1">
    <property type="nucleotide sequence ID" value="NZ_CP115659.1"/>
</dbReference>
<name>A0A1C4CRV0_9ENTR</name>